<dbReference type="AlphaFoldDB" id="A0A2P6VF09"/>
<keyword evidence="3" id="KW-1185">Reference proteome</keyword>
<organism evidence="2 3">
    <name type="scientific">Micractinium conductrix</name>
    <dbReference type="NCBI Taxonomy" id="554055"/>
    <lineage>
        <taxon>Eukaryota</taxon>
        <taxon>Viridiplantae</taxon>
        <taxon>Chlorophyta</taxon>
        <taxon>core chlorophytes</taxon>
        <taxon>Trebouxiophyceae</taxon>
        <taxon>Chlorellales</taxon>
        <taxon>Chlorellaceae</taxon>
        <taxon>Chlorella clade</taxon>
        <taxon>Micractinium</taxon>
    </lineage>
</organism>
<feature type="region of interest" description="Disordered" evidence="1">
    <location>
        <begin position="1"/>
        <end position="110"/>
    </location>
</feature>
<gene>
    <name evidence="2" type="ORF">C2E20_4092</name>
</gene>
<proteinExistence type="predicted"/>
<evidence type="ECO:0000313" key="2">
    <source>
        <dbReference type="EMBL" id="PSC72661.1"/>
    </source>
</evidence>
<accession>A0A2P6VF09</accession>
<dbReference type="EMBL" id="LHPF02000009">
    <property type="protein sequence ID" value="PSC72661.1"/>
    <property type="molecule type" value="Genomic_DNA"/>
</dbReference>
<comment type="caution">
    <text evidence="2">The sequence shown here is derived from an EMBL/GenBank/DDBJ whole genome shotgun (WGS) entry which is preliminary data.</text>
</comment>
<dbReference type="OrthoDB" id="10563549at2759"/>
<evidence type="ECO:0000313" key="3">
    <source>
        <dbReference type="Proteomes" id="UP000239649"/>
    </source>
</evidence>
<dbReference type="Proteomes" id="UP000239649">
    <property type="component" value="Unassembled WGS sequence"/>
</dbReference>
<reference evidence="2 3" key="1">
    <citation type="journal article" date="2018" name="Plant J.">
        <title>Genome sequences of Chlorella sorokiniana UTEX 1602 and Micractinium conductrix SAG 241.80: implications to maltose excretion by a green alga.</title>
        <authorList>
            <person name="Arriola M.B."/>
            <person name="Velmurugan N."/>
            <person name="Zhang Y."/>
            <person name="Plunkett M.H."/>
            <person name="Hondzo H."/>
            <person name="Barney B.M."/>
        </authorList>
    </citation>
    <scope>NUCLEOTIDE SEQUENCE [LARGE SCALE GENOMIC DNA]</scope>
    <source>
        <strain evidence="2 3">SAG 241.80</strain>
    </source>
</reference>
<protein>
    <submittedName>
        <fullName evidence="2">Uncharacterized protein</fullName>
    </submittedName>
</protein>
<sequence>MVGAKKASKKAREAAAEASTTKGGNGGSKAAKSRGQPKQRARDEIVPWGWEQQAKDERKKKNSERTQAEAAAKAAKEMADLGIADKPAVKKQPDAAAPAPAAAAAGDKKK</sequence>
<evidence type="ECO:0000256" key="1">
    <source>
        <dbReference type="SAM" id="MobiDB-lite"/>
    </source>
</evidence>
<name>A0A2P6VF09_9CHLO</name>
<feature type="compositionally biased region" description="Low complexity" evidence="1">
    <location>
        <begin position="94"/>
        <end position="110"/>
    </location>
</feature>
<feature type="compositionally biased region" description="Basic and acidic residues" evidence="1">
    <location>
        <begin position="53"/>
        <end position="67"/>
    </location>
</feature>